<comment type="caution">
    <text evidence="1">The sequence shown here is derived from an EMBL/GenBank/DDBJ whole genome shotgun (WGS) entry which is preliminary data.</text>
</comment>
<evidence type="ECO:0000313" key="1">
    <source>
        <dbReference type="EMBL" id="RIB30023.1"/>
    </source>
</evidence>
<dbReference type="Proteomes" id="UP000266673">
    <property type="component" value="Unassembled WGS sequence"/>
</dbReference>
<dbReference type="OrthoDB" id="2474438at2759"/>
<organism evidence="1 2">
    <name type="scientific">Gigaspora rosea</name>
    <dbReference type="NCBI Taxonomy" id="44941"/>
    <lineage>
        <taxon>Eukaryota</taxon>
        <taxon>Fungi</taxon>
        <taxon>Fungi incertae sedis</taxon>
        <taxon>Mucoromycota</taxon>
        <taxon>Glomeromycotina</taxon>
        <taxon>Glomeromycetes</taxon>
        <taxon>Diversisporales</taxon>
        <taxon>Gigasporaceae</taxon>
        <taxon>Gigaspora</taxon>
    </lineage>
</organism>
<dbReference type="EMBL" id="QKWP01000023">
    <property type="protein sequence ID" value="RIB30023.1"/>
    <property type="molecule type" value="Genomic_DNA"/>
</dbReference>
<proteinExistence type="predicted"/>
<protein>
    <submittedName>
        <fullName evidence="1">Uncharacterized protein</fullName>
    </submittedName>
</protein>
<reference evidence="1 2" key="1">
    <citation type="submission" date="2018-06" db="EMBL/GenBank/DDBJ databases">
        <title>Comparative genomics reveals the genomic features of Rhizophagus irregularis, R. cerebriforme, R. diaphanum and Gigaspora rosea, and their symbiotic lifestyle signature.</title>
        <authorList>
            <person name="Morin E."/>
            <person name="San Clemente H."/>
            <person name="Chen E.C.H."/>
            <person name="De La Providencia I."/>
            <person name="Hainaut M."/>
            <person name="Kuo A."/>
            <person name="Kohler A."/>
            <person name="Murat C."/>
            <person name="Tang N."/>
            <person name="Roy S."/>
            <person name="Loubradou J."/>
            <person name="Henrissat B."/>
            <person name="Grigoriev I.V."/>
            <person name="Corradi N."/>
            <person name="Roux C."/>
            <person name="Martin F.M."/>
        </authorList>
    </citation>
    <scope>NUCLEOTIDE SEQUENCE [LARGE SCALE GENOMIC DNA]</scope>
    <source>
        <strain evidence="1 2">DAOM 194757</strain>
    </source>
</reference>
<accession>A0A397WBC3</accession>
<sequence>MTEIPMDNVPLDCIGKKVPYSFYDQNVTLLANDTPINSFIEPSCGDLDNEELQLINESYSEINNYDEITNYDAINAYFEINDDYDEINDYNEIFDTDSSDEENNIVLSGLYVGLSFPTWDEAEEYLNNY</sequence>
<keyword evidence="2" id="KW-1185">Reference proteome</keyword>
<name>A0A397WBC3_9GLOM</name>
<evidence type="ECO:0000313" key="2">
    <source>
        <dbReference type="Proteomes" id="UP000266673"/>
    </source>
</evidence>
<gene>
    <name evidence="1" type="ORF">C2G38_2153772</name>
</gene>
<dbReference type="AlphaFoldDB" id="A0A397WBC3"/>